<dbReference type="Gene3D" id="1.20.120.450">
    <property type="entry name" value="dinb family like domain"/>
    <property type="match status" value="1"/>
</dbReference>
<dbReference type="InterPro" id="IPR024344">
    <property type="entry name" value="MDMPI_metal-binding"/>
</dbReference>
<dbReference type="Pfam" id="PF11716">
    <property type="entry name" value="MDMPI_N"/>
    <property type="match status" value="1"/>
</dbReference>
<evidence type="ECO:0000259" key="1">
    <source>
        <dbReference type="Pfam" id="PF11716"/>
    </source>
</evidence>
<comment type="caution">
    <text evidence="2">The sequence shown here is derived from an EMBL/GenBank/DDBJ whole genome shotgun (WGS) entry which is preliminary data.</text>
</comment>
<reference evidence="2 3" key="1">
    <citation type="submission" date="2017-07" db="EMBL/GenBank/DDBJ databases">
        <title>The new phylogeny of genus Mycobacterium.</title>
        <authorList>
            <person name="Tortoli E."/>
            <person name="Trovato A."/>
            <person name="Cirillo D.M."/>
        </authorList>
    </citation>
    <scope>NUCLEOTIDE SEQUENCE [LARGE SCALE GENOMIC DNA]</scope>
    <source>
        <strain evidence="2 3">ATCC 33027</strain>
    </source>
</reference>
<dbReference type="SUPFAM" id="SSF109854">
    <property type="entry name" value="DinB/YfiT-like putative metalloenzymes"/>
    <property type="match status" value="1"/>
</dbReference>
<dbReference type="OrthoDB" id="154293at2"/>
<dbReference type="RefSeq" id="WP_094476891.1">
    <property type="nucleotide sequence ID" value="NZ_NOZR01000003.1"/>
</dbReference>
<feature type="domain" description="Mycothiol-dependent maleylpyruvate isomerase metal-binding" evidence="1">
    <location>
        <begin position="13"/>
        <end position="95"/>
    </location>
</feature>
<evidence type="ECO:0000313" key="3">
    <source>
        <dbReference type="Proteomes" id="UP000216063"/>
    </source>
</evidence>
<keyword evidence="3" id="KW-1185">Reference proteome</keyword>
<evidence type="ECO:0000313" key="2">
    <source>
        <dbReference type="EMBL" id="OYN81634.1"/>
    </source>
</evidence>
<name>A0A255DQW9_9MYCO</name>
<dbReference type="Proteomes" id="UP000216063">
    <property type="component" value="Unassembled WGS sequence"/>
</dbReference>
<gene>
    <name evidence="2" type="ORF">CG716_04510</name>
</gene>
<accession>A0A255DQW9</accession>
<proteinExistence type="predicted"/>
<protein>
    <recommendedName>
        <fullName evidence="1">Mycothiol-dependent maleylpyruvate isomerase metal-binding domain-containing protein</fullName>
    </recommendedName>
</protein>
<dbReference type="EMBL" id="NOZR01000003">
    <property type="protein sequence ID" value="OYN81634.1"/>
    <property type="molecule type" value="Genomic_DNA"/>
</dbReference>
<dbReference type="GO" id="GO:0046872">
    <property type="term" value="F:metal ion binding"/>
    <property type="evidence" value="ECO:0007669"/>
    <property type="project" value="InterPro"/>
</dbReference>
<sequence>MTDVTPDPGAAFKAERADMLAFCGGLEPSEWRMDSRAQGWRIQDVVAHMGTGCRAMFSPAAAKIMRTNDIEAANDLMVDTRRDRSAYDVLIEYRRWSGVAAVVFPMMARRPVAGLQVPLGELGRFPLRVLTGAMVFDHHTHLHHDMAPALGRPAPGTDANRMAVVLEWMLAVLSNQLRAAAPSWLDRPLAITLTGPGGGTWRVAPGGAVARGSAAGAAAQITGAALEFPEWGTRRASWRDRDVQIAGDTDYATALLDTVNVV</sequence>
<dbReference type="AlphaFoldDB" id="A0A255DQW9"/>
<dbReference type="InterPro" id="IPR034660">
    <property type="entry name" value="DinB/YfiT-like"/>
</dbReference>
<organism evidence="2 3">
    <name type="scientific">Mycolicibacterium sphagni</name>
    <dbReference type="NCBI Taxonomy" id="1786"/>
    <lineage>
        <taxon>Bacteria</taxon>
        <taxon>Bacillati</taxon>
        <taxon>Actinomycetota</taxon>
        <taxon>Actinomycetes</taxon>
        <taxon>Mycobacteriales</taxon>
        <taxon>Mycobacteriaceae</taxon>
        <taxon>Mycolicibacterium</taxon>
    </lineage>
</organism>